<evidence type="ECO:0000313" key="7">
    <source>
        <dbReference type="Proteomes" id="UP001225596"/>
    </source>
</evidence>
<dbReference type="Proteomes" id="UP001225596">
    <property type="component" value="Unassembled WGS sequence"/>
</dbReference>
<dbReference type="SMART" id="SM00091">
    <property type="entry name" value="PAS"/>
    <property type="match status" value="1"/>
</dbReference>
<dbReference type="SUPFAM" id="SSF141868">
    <property type="entry name" value="EAL domain-like"/>
    <property type="match status" value="1"/>
</dbReference>
<dbReference type="PROSITE" id="PS50883">
    <property type="entry name" value="EAL"/>
    <property type="match status" value="1"/>
</dbReference>
<dbReference type="InterPro" id="IPR035919">
    <property type="entry name" value="EAL_sf"/>
</dbReference>
<dbReference type="InterPro" id="IPR011006">
    <property type="entry name" value="CheY-like_superfamily"/>
</dbReference>
<dbReference type="PROSITE" id="PS50112">
    <property type="entry name" value="PAS"/>
    <property type="match status" value="1"/>
</dbReference>
<accession>A0ABU1BR56</accession>
<dbReference type="EMBL" id="JAUYVH010000009">
    <property type="protein sequence ID" value="MDQ9171412.1"/>
    <property type="molecule type" value="Genomic_DNA"/>
</dbReference>
<dbReference type="Pfam" id="PF00563">
    <property type="entry name" value="EAL"/>
    <property type="match status" value="1"/>
</dbReference>
<dbReference type="CDD" id="cd01948">
    <property type="entry name" value="EAL"/>
    <property type="match status" value="1"/>
</dbReference>
<dbReference type="PANTHER" id="PTHR44757">
    <property type="entry name" value="DIGUANYLATE CYCLASE DGCP"/>
    <property type="match status" value="1"/>
</dbReference>
<dbReference type="PROSITE" id="PS50110">
    <property type="entry name" value="RESPONSE_REGULATORY"/>
    <property type="match status" value="1"/>
</dbReference>
<reference evidence="6 7" key="1">
    <citation type="submission" date="2023-08" db="EMBL/GenBank/DDBJ databases">
        <title>Oxalobacteraceae gen .nov., isolated from river sludge outside the plant.</title>
        <authorList>
            <person name="Zhao S.Y."/>
        </authorList>
    </citation>
    <scope>NUCLEOTIDE SEQUENCE [LARGE SCALE GENOMIC DNA]</scope>
    <source>
        <strain evidence="6 7">R-40</strain>
    </source>
</reference>
<dbReference type="InterPro" id="IPR043128">
    <property type="entry name" value="Rev_trsase/Diguanyl_cyclase"/>
</dbReference>
<dbReference type="SUPFAM" id="SSF55785">
    <property type="entry name" value="PYP-like sensor domain (PAS domain)"/>
    <property type="match status" value="1"/>
</dbReference>
<dbReference type="Gene3D" id="3.30.70.270">
    <property type="match status" value="1"/>
</dbReference>
<feature type="domain" description="PAS" evidence="3">
    <location>
        <begin position="152"/>
        <end position="205"/>
    </location>
</feature>
<evidence type="ECO:0000313" key="6">
    <source>
        <dbReference type="EMBL" id="MDQ9171412.1"/>
    </source>
</evidence>
<dbReference type="InterPro" id="IPR013767">
    <property type="entry name" value="PAS_fold"/>
</dbReference>
<evidence type="ECO:0000259" key="4">
    <source>
        <dbReference type="PROSITE" id="PS50883"/>
    </source>
</evidence>
<evidence type="ECO:0000259" key="5">
    <source>
        <dbReference type="PROSITE" id="PS50887"/>
    </source>
</evidence>
<dbReference type="Pfam" id="PF00990">
    <property type="entry name" value="GGDEF"/>
    <property type="match status" value="1"/>
</dbReference>
<dbReference type="InterPro" id="IPR000014">
    <property type="entry name" value="PAS"/>
</dbReference>
<evidence type="ECO:0000259" key="3">
    <source>
        <dbReference type="PROSITE" id="PS50112"/>
    </source>
</evidence>
<dbReference type="CDD" id="cd00130">
    <property type="entry name" value="PAS"/>
    <property type="match status" value="1"/>
</dbReference>
<comment type="caution">
    <text evidence="6">The sequence shown here is derived from an EMBL/GenBank/DDBJ whole genome shotgun (WGS) entry which is preliminary data.</text>
</comment>
<gene>
    <name evidence="6" type="ORF">Q8A64_13440</name>
</gene>
<dbReference type="InterPro" id="IPR001633">
    <property type="entry name" value="EAL_dom"/>
</dbReference>
<dbReference type="PANTHER" id="PTHR44757:SF2">
    <property type="entry name" value="BIOFILM ARCHITECTURE MAINTENANCE PROTEIN MBAA"/>
    <property type="match status" value="1"/>
</dbReference>
<dbReference type="Pfam" id="PF00072">
    <property type="entry name" value="Response_reg"/>
    <property type="match status" value="1"/>
</dbReference>
<dbReference type="CDD" id="cd01949">
    <property type="entry name" value="GGDEF"/>
    <property type="match status" value="1"/>
</dbReference>
<dbReference type="InterPro" id="IPR000160">
    <property type="entry name" value="GGDEF_dom"/>
</dbReference>
<keyword evidence="1" id="KW-0597">Phosphoprotein</keyword>
<dbReference type="InterPro" id="IPR001789">
    <property type="entry name" value="Sig_transdc_resp-reg_receiver"/>
</dbReference>
<dbReference type="NCBIfam" id="TIGR00229">
    <property type="entry name" value="sensory_box"/>
    <property type="match status" value="1"/>
</dbReference>
<proteinExistence type="predicted"/>
<feature type="domain" description="Response regulatory" evidence="2">
    <location>
        <begin position="16"/>
        <end position="133"/>
    </location>
</feature>
<dbReference type="SMART" id="SM00267">
    <property type="entry name" value="GGDEF"/>
    <property type="match status" value="1"/>
</dbReference>
<evidence type="ECO:0000256" key="1">
    <source>
        <dbReference type="PROSITE-ProRule" id="PRU00169"/>
    </source>
</evidence>
<dbReference type="SMART" id="SM00052">
    <property type="entry name" value="EAL"/>
    <property type="match status" value="1"/>
</dbReference>
<protein>
    <submittedName>
        <fullName evidence="6">EAL domain-containing protein</fullName>
    </submittedName>
</protein>
<dbReference type="InterPro" id="IPR052155">
    <property type="entry name" value="Biofilm_reg_signaling"/>
</dbReference>
<dbReference type="Pfam" id="PF00989">
    <property type="entry name" value="PAS"/>
    <property type="match status" value="1"/>
</dbReference>
<feature type="modified residue" description="4-aspartylphosphate" evidence="1">
    <location>
        <position position="65"/>
    </location>
</feature>
<dbReference type="InterPro" id="IPR035965">
    <property type="entry name" value="PAS-like_dom_sf"/>
</dbReference>
<dbReference type="SUPFAM" id="SSF55073">
    <property type="entry name" value="Nucleotide cyclase"/>
    <property type="match status" value="1"/>
</dbReference>
<dbReference type="PROSITE" id="PS50887">
    <property type="entry name" value="GGDEF"/>
    <property type="match status" value="1"/>
</dbReference>
<name>A0ABU1BR56_9BURK</name>
<dbReference type="RefSeq" id="WP_338437351.1">
    <property type="nucleotide sequence ID" value="NZ_JAUYVH010000009.1"/>
</dbReference>
<dbReference type="SMART" id="SM00448">
    <property type="entry name" value="REC"/>
    <property type="match status" value="1"/>
</dbReference>
<sequence>MDALLRPDAGRLSRQWILVVSRSADHIAQLEAMLENIHVGIVKAHSAAEAFLQLQNHEVSLVLVDLDSPGQDSYEITHLIHGRRASRALPVIFIGSSETKEANIIRAYRAGAVDFISKPIHSSILQSKIAVMLELEQSRRQLQLAYARLDSTKEYYESILNAAGEGMLGLDGTGAIRFANPAALRMLDCGAEQLIGHNFSVFYPEHESGAMPWKKTPFYSCLAAGGEQRIDETFFRKHDGSRFPVSLSCSSLGEKTEGIVLVFQDITERKKLEAKLSYQAVTDHLTELTNRNGFKASLQTSLERAKRSGKGVAVMFIDLDHFKRINDTLGHETGDHLLQSAAFRLKECVRAYDVISRIGGDEFTVVLGELEDAADAAVIARKILAELGKPFTLKGGTEITIGASIGISTYPECGNDVDVLMQTADVAMYQAKMDGRNLYHFYLPEMNAKAKQRLILEQALRIAVEDDEFNLFYQPQVDLVSGKIVGFEALLRWQHDDIGIVAPSTFVPVLEETGLIVPIGQWVFATSSRHRRKWSQLLPHNCSLSVNLSARQFADRTLVQQIKRVLEQNKLPPHQLEIELTESMLMQDTEYTQSVLRSLKALGLKLAIDDFGTGYSSLAYLKQFSLDTLKIDKQFIDHLTTSEKDAAIATSIIQLAHNLGLQVIAEGVETKEQVLMLRNLGCDMVQGYYFGRPISAWDVAKLPKAMLLH</sequence>
<dbReference type="NCBIfam" id="TIGR00254">
    <property type="entry name" value="GGDEF"/>
    <property type="match status" value="1"/>
</dbReference>
<dbReference type="Gene3D" id="3.30.450.20">
    <property type="entry name" value="PAS domain"/>
    <property type="match status" value="1"/>
</dbReference>
<dbReference type="InterPro" id="IPR029787">
    <property type="entry name" value="Nucleotide_cyclase"/>
</dbReference>
<dbReference type="Gene3D" id="3.20.20.450">
    <property type="entry name" value="EAL domain"/>
    <property type="match status" value="1"/>
</dbReference>
<dbReference type="Gene3D" id="3.40.50.2300">
    <property type="match status" value="1"/>
</dbReference>
<feature type="domain" description="GGDEF" evidence="5">
    <location>
        <begin position="310"/>
        <end position="444"/>
    </location>
</feature>
<dbReference type="SUPFAM" id="SSF52172">
    <property type="entry name" value="CheY-like"/>
    <property type="match status" value="1"/>
</dbReference>
<evidence type="ECO:0000259" key="2">
    <source>
        <dbReference type="PROSITE" id="PS50110"/>
    </source>
</evidence>
<organism evidence="6 7">
    <name type="scientific">Keguizhuia sedimenti</name>
    <dbReference type="NCBI Taxonomy" id="3064264"/>
    <lineage>
        <taxon>Bacteria</taxon>
        <taxon>Pseudomonadati</taxon>
        <taxon>Pseudomonadota</taxon>
        <taxon>Betaproteobacteria</taxon>
        <taxon>Burkholderiales</taxon>
        <taxon>Oxalobacteraceae</taxon>
        <taxon>Keguizhuia</taxon>
    </lineage>
</organism>
<feature type="domain" description="EAL" evidence="4">
    <location>
        <begin position="453"/>
        <end position="707"/>
    </location>
</feature>
<keyword evidence="7" id="KW-1185">Reference proteome</keyword>